<evidence type="ECO:0000256" key="4">
    <source>
        <dbReference type="ARBA" id="ARBA00023040"/>
    </source>
</evidence>
<evidence type="ECO:0000313" key="12">
    <source>
        <dbReference type="EMBL" id="KAK6174933.1"/>
    </source>
</evidence>
<dbReference type="PANTHER" id="PTHR24243">
    <property type="entry name" value="G-PROTEIN COUPLED RECEPTOR"/>
    <property type="match status" value="1"/>
</dbReference>
<dbReference type="PROSITE" id="PS00237">
    <property type="entry name" value="G_PROTEIN_RECEP_F1_1"/>
    <property type="match status" value="1"/>
</dbReference>
<evidence type="ECO:0000256" key="8">
    <source>
        <dbReference type="RuleBase" id="RU000688"/>
    </source>
</evidence>
<gene>
    <name evidence="12" type="ORF">SNE40_013489</name>
</gene>
<feature type="transmembrane region" description="Helical" evidence="10">
    <location>
        <begin position="73"/>
        <end position="91"/>
    </location>
</feature>
<dbReference type="SMART" id="SM01381">
    <property type="entry name" value="7TM_GPCR_Srsx"/>
    <property type="match status" value="1"/>
</dbReference>
<dbReference type="GO" id="GO:0004930">
    <property type="term" value="F:G protein-coupled receptor activity"/>
    <property type="evidence" value="ECO:0007669"/>
    <property type="project" value="UniProtKB-KW"/>
</dbReference>
<evidence type="ECO:0000313" key="13">
    <source>
        <dbReference type="Proteomes" id="UP001347796"/>
    </source>
</evidence>
<evidence type="ECO:0000256" key="1">
    <source>
        <dbReference type="ARBA" id="ARBA00004141"/>
    </source>
</evidence>
<feature type="transmembrane region" description="Helical" evidence="10">
    <location>
        <begin position="353"/>
        <end position="372"/>
    </location>
</feature>
<evidence type="ECO:0000256" key="10">
    <source>
        <dbReference type="SAM" id="Phobius"/>
    </source>
</evidence>
<protein>
    <recommendedName>
        <fullName evidence="11">G-protein coupled receptors family 1 profile domain-containing protein</fullName>
    </recommendedName>
</protein>
<dbReference type="GO" id="GO:0005886">
    <property type="term" value="C:plasma membrane"/>
    <property type="evidence" value="ECO:0007669"/>
    <property type="project" value="TreeGrafter"/>
</dbReference>
<dbReference type="InterPro" id="IPR000276">
    <property type="entry name" value="GPCR_Rhodpsn"/>
</dbReference>
<comment type="subcellular location">
    <subcellularLocation>
        <location evidence="1">Membrane</location>
        <topology evidence="1">Multi-pass membrane protein</topology>
    </subcellularLocation>
</comment>
<dbReference type="InterPro" id="IPR017452">
    <property type="entry name" value="GPCR_Rhodpsn_7TM"/>
</dbReference>
<dbReference type="EMBL" id="JAZGQO010000010">
    <property type="protein sequence ID" value="KAK6174933.1"/>
    <property type="molecule type" value="Genomic_DNA"/>
</dbReference>
<keyword evidence="13" id="KW-1185">Reference proteome</keyword>
<comment type="similarity">
    <text evidence="8">Belongs to the G-protein coupled receptor 1 family.</text>
</comment>
<feature type="domain" description="G-protein coupled receptors family 1 profile" evidence="11">
    <location>
        <begin position="54"/>
        <end position="369"/>
    </location>
</feature>
<dbReference type="PRINTS" id="PR00237">
    <property type="entry name" value="GPCRRHODOPSN"/>
</dbReference>
<feature type="transmembrane region" description="Helical" evidence="10">
    <location>
        <begin position="40"/>
        <end position="61"/>
    </location>
</feature>
<sequence>MMENSTNNPGNCTGTCNNNSIETGLLQKLNDAKAVHFIPVMLWVALLMVIGVLGNSLVVYVYRRRFKKTSSNYFILTMAIFDLVACVVGMPTEIYDLRYPYTFYSSVGCKVFRFTETFTIYGSAIVLVEIAFDRYFKICRPLMVISLFKIKMLCFLATVLALLFSTPTALLFGITNPQTPIQGIRGYDCSIEEKYRKSTFQKLYYGALSVVFVATLLVLTILYVRIWVEIKQRRSMVIGDQITRPQGTPQEKKKIRIKYLAANGSNEDGEDDSSGTGSGSGNVECEEQKRTRFGSLVNYASRIRITRTTVVLFAVTVVFVISYLPAIAIMMTRSVMKDIEHTRSIEVEVTSKFFSNFFFINNAINPIIYSFLNLNFRRQAQKAVKTVFCCEKSPSPKKYDSDRSTKREILLIATAGRDV</sequence>
<dbReference type="Pfam" id="PF00001">
    <property type="entry name" value="7tm_1"/>
    <property type="match status" value="1"/>
</dbReference>
<name>A0AAN8JG35_PATCE</name>
<feature type="transmembrane region" description="Helical" evidence="10">
    <location>
        <begin position="111"/>
        <end position="132"/>
    </location>
</feature>
<comment type="caution">
    <text evidence="12">The sequence shown here is derived from an EMBL/GenBank/DDBJ whole genome shotgun (WGS) entry which is preliminary data.</text>
</comment>
<evidence type="ECO:0000256" key="5">
    <source>
        <dbReference type="ARBA" id="ARBA00023136"/>
    </source>
</evidence>
<evidence type="ECO:0000256" key="6">
    <source>
        <dbReference type="ARBA" id="ARBA00023170"/>
    </source>
</evidence>
<dbReference type="CDD" id="cd00637">
    <property type="entry name" value="7tm_classA_rhodopsin-like"/>
    <property type="match status" value="1"/>
</dbReference>
<dbReference type="SUPFAM" id="SSF81321">
    <property type="entry name" value="Family A G protein-coupled receptor-like"/>
    <property type="match status" value="1"/>
</dbReference>
<feature type="transmembrane region" description="Helical" evidence="10">
    <location>
        <begin position="153"/>
        <end position="174"/>
    </location>
</feature>
<keyword evidence="5 10" id="KW-0472">Membrane</keyword>
<evidence type="ECO:0000259" key="11">
    <source>
        <dbReference type="PROSITE" id="PS50262"/>
    </source>
</evidence>
<keyword evidence="6 8" id="KW-0675">Receptor</keyword>
<dbReference type="Gene3D" id="1.20.1070.10">
    <property type="entry name" value="Rhodopsin 7-helix transmembrane proteins"/>
    <property type="match status" value="1"/>
</dbReference>
<keyword evidence="4 8" id="KW-0297">G-protein coupled receptor</keyword>
<dbReference type="AlphaFoldDB" id="A0AAN8JG35"/>
<keyword evidence="3 10" id="KW-1133">Transmembrane helix</keyword>
<evidence type="ECO:0000256" key="2">
    <source>
        <dbReference type="ARBA" id="ARBA00022692"/>
    </source>
</evidence>
<keyword evidence="2 8" id="KW-0812">Transmembrane</keyword>
<feature type="transmembrane region" description="Helical" evidence="10">
    <location>
        <begin position="310"/>
        <end position="333"/>
    </location>
</feature>
<dbReference type="PROSITE" id="PS50262">
    <property type="entry name" value="G_PROTEIN_RECEP_F1_2"/>
    <property type="match status" value="1"/>
</dbReference>
<dbReference type="Proteomes" id="UP001347796">
    <property type="component" value="Unassembled WGS sequence"/>
</dbReference>
<evidence type="ECO:0000256" key="9">
    <source>
        <dbReference type="SAM" id="MobiDB-lite"/>
    </source>
</evidence>
<feature type="transmembrane region" description="Helical" evidence="10">
    <location>
        <begin position="203"/>
        <end position="224"/>
    </location>
</feature>
<evidence type="ECO:0000256" key="3">
    <source>
        <dbReference type="ARBA" id="ARBA00022989"/>
    </source>
</evidence>
<reference evidence="12 13" key="1">
    <citation type="submission" date="2024-01" db="EMBL/GenBank/DDBJ databases">
        <title>The genome of the rayed Mediterranean limpet Patella caerulea (Linnaeus, 1758).</title>
        <authorList>
            <person name="Anh-Thu Weber A."/>
            <person name="Halstead-Nussloch G."/>
        </authorList>
    </citation>
    <scope>NUCLEOTIDE SEQUENCE [LARGE SCALE GENOMIC DNA]</scope>
    <source>
        <strain evidence="12">AATW-2023a</strain>
        <tissue evidence="12">Whole specimen</tissue>
    </source>
</reference>
<feature type="region of interest" description="Disordered" evidence="9">
    <location>
        <begin position="264"/>
        <end position="286"/>
    </location>
</feature>
<proteinExistence type="inferred from homology"/>
<evidence type="ECO:0000256" key="7">
    <source>
        <dbReference type="ARBA" id="ARBA00023224"/>
    </source>
</evidence>
<keyword evidence="7 8" id="KW-0807">Transducer</keyword>
<accession>A0AAN8JG35</accession>
<organism evidence="12 13">
    <name type="scientific">Patella caerulea</name>
    <name type="common">Rayed Mediterranean limpet</name>
    <dbReference type="NCBI Taxonomy" id="87958"/>
    <lineage>
        <taxon>Eukaryota</taxon>
        <taxon>Metazoa</taxon>
        <taxon>Spiralia</taxon>
        <taxon>Lophotrochozoa</taxon>
        <taxon>Mollusca</taxon>
        <taxon>Gastropoda</taxon>
        <taxon>Patellogastropoda</taxon>
        <taxon>Patelloidea</taxon>
        <taxon>Patellidae</taxon>
        <taxon>Patella</taxon>
    </lineage>
</organism>
<dbReference type="PANTHER" id="PTHR24243:SF224">
    <property type="entry name" value="G-PROTEIN COUPLED RECEPTOR 19-RELATED"/>
    <property type="match status" value="1"/>
</dbReference>